<comment type="similarity">
    <text evidence="3 10">Belongs to the Mediator complex subunit 16 family.</text>
</comment>
<feature type="transmembrane region" description="Helical" evidence="11">
    <location>
        <begin position="1005"/>
        <end position="1026"/>
    </location>
</feature>
<evidence type="ECO:0000256" key="2">
    <source>
        <dbReference type="ARBA" id="ARBA00004141"/>
    </source>
</evidence>
<comment type="caution">
    <text evidence="13">The sequence shown here is derived from an EMBL/GenBank/DDBJ whole genome shotgun (WGS) entry which is preliminary data.</text>
</comment>
<evidence type="ECO:0000313" key="13">
    <source>
        <dbReference type="EMBL" id="KAE9979341.1"/>
    </source>
</evidence>
<evidence type="ECO:0000256" key="9">
    <source>
        <dbReference type="ARBA" id="ARBA00032015"/>
    </source>
</evidence>
<organism evidence="13 14">
    <name type="scientific">Venturia inaequalis</name>
    <name type="common">Apple scab fungus</name>
    <dbReference type="NCBI Taxonomy" id="5025"/>
    <lineage>
        <taxon>Eukaryota</taxon>
        <taxon>Fungi</taxon>
        <taxon>Dikarya</taxon>
        <taxon>Ascomycota</taxon>
        <taxon>Pezizomycotina</taxon>
        <taxon>Dothideomycetes</taxon>
        <taxon>Pleosporomycetidae</taxon>
        <taxon>Venturiales</taxon>
        <taxon>Venturiaceae</taxon>
        <taxon>Venturia</taxon>
    </lineage>
</organism>
<keyword evidence="11" id="KW-0812">Transmembrane</keyword>
<feature type="transmembrane region" description="Helical" evidence="11">
    <location>
        <begin position="1046"/>
        <end position="1068"/>
    </location>
</feature>
<keyword evidence="6 10" id="KW-0010">Activator</keyword>
<feature type="transmembrane region" description="Helical" evidence="11">
    <location>
        <begin position="1319"/>
        <end position="1340"/>
    </location>
</feature>
<dbReference type="EMBL" id="WNWS01000120">
    <property type="protein sequence ID" value="KAE9979341.1"/>
    <property type="molecule type" value="Genomic_DNA"/>
</dbReference>
<feature type="domain" description="Mediator complex subunit Med16 N-terminal" evidence="12">
    <location>
        <begin position="141"/>
        <end position="481"/>
    </location>
</feature>
<dbReference type="InterPro" id="IPR036259">
    <property type="entry name" value="MFS_trans_sf"/>
</dbReference>
<comment type="function">
    <text evidence="10">Component of the Mediator complex, a coactivator involved in the regulated transcription of nearly all RNA polymerase II-dependent genes. Mediator functions as a bridge to convey information from gene-specific regulatory proteins to the basal RNA polymerase II transcription machinery. Mediator is recruited to promoters by direct interactions with regulatory proteins and serves as a scaffold for the assembly of a functional preinitiation complex with RNA polymerase II and the general transcription factors.</text>
</comment>
<accession>A0A8H3V1H5</accession>
<proteinExistence type="inferred from homology"/>
<dbReference type="GO" id="GO:0016592">
    <property type="term" value="C:mediator complex"/>
    <property type="evidence" value="ECO:0007669"/>
    <property type="project" value="InterPro"/>
</dbReference>
<dbReference type="SUPFAM" id="SSF103473">
    <property type="entry name" value="MFS general substrate transporter"/>
    <property type="match status" value="1"/>
</dbReference>
<dbReference type="Pfam" id="PF11635">
    <property type="entry name" value="Med16_N"/>
    <property type="match status" value="1"/>
</dbReference>
<evidence type="ECO:0000256" key="5">
    <source>
        <dbReference type="ARBA" id="ARBA00023015"/>
    </source>
</evidence>
<dbReference type="GO" id="GO:0022857">
    <property type="term" value="F:transmembrane transporter activity"/>
    <property type="evidence" value="ECO:0007669"/>
    <property type="project" value="InterPro"/>
</dbReference>
<dbReference type="InterPro" id="IPR021665">
    <property type="entry name" value="Mediator_Med16_N"/>
</dbReference>
<dbReference type="PANTHER" id="PTHR13224:SF6">
    <property type="entry name" value="MEDIATOR OF RNA POLYMERASE II TRANSCRIPTION SUBUNIT 16"/>
    <property type="match status" value="1"/>
</dbReference>
<feature type="transmembrane region" description="Helical" evidence="11">
    <location>
        <begin position="1373"/>
        <end position="1392"/>
    </location>
</feature>
<sequence>MDGNDQDQLMEDLFGNENHHVTVAITPSPPAKGLPQRLDLLAATNCCQKIAWSRFGCIAAVSEAGKGVNLYTYMRDPKDGSWNIANPIPLWPPVAENRRVAHITWSHMGNDLTVVDTSGRILIYSTGFALGQMMLVRPANNDPDDELSSLVGLHWLPVFPHTQKSGIFWNARRQGDDWKFFMSHHISPGPYNPLEGKSALVGLTRSGVLRLLFQQRDGKWQDTNVEIEGPAIAVESSFTHASFAPNADKSLLLAAHHVTGALRLYSISFNWNLTDTKDPQAKSQPGMRPVLTVTSLVEVASCFPADLSSGAQGEDGASNVDNSLSYQLSYLELIPHAPEQGSKEPTEQTVMAVFTVTPSPSAMMDSMQQYQQISSTICRWELKTGLQDKVAPCFDLLSVKKKTCSAIASRNRARLQRLADISLHSAVLNVVSIRSHTMFAFTMSDGSIQFRYRDTMEIVTADDEHDEVHTMHQSGFAFPNIDTYLHTTFSPSTCVVAMLKLDGTVKVEKIQYLPTSLNDIKEDDPRYGSVTAVLALQHSSASMQYKSTDDLLSILPTDLSAALTHGLLTKACKFLTVNFDFVSDDNQKQIPGLYRHHLLFKCLSIQSTLGSSDKKGPRKLSARLAWITINLRLISLCISMNLRSNENLRAEMAMSLVGLVKWSLDICVYLLQELFALHDKIRHATRQGDLDKEKDLAWIQEHMLKEHSPAILVLLCSIPRILLRMIFRPLRHGMIHSTNGLKTSLQYEHKMAFNKLLQIYQATPISILPLETYLMDVDSLVKTAYRNAGISDAKREEYEREMFLTATIPTILAPCITEMLTSKLHTLATHVDQGKIYLHDISWLGLTDDGKTKRWHKNHLVDVVRKLPISKDSRFRVCPSLCCGSLTAFSLYGPLFMSRLQYSQSAVNVISIAAEFAMYLPVVVFGYLCDRYGPRPPAAMAGLFFGVGYLMAAFAYKSGPPRAFGGEGWPFWTMVVAFIFIGMGTSCMYLSALTTCAKNFGRGKYKGVALAFPIAAFGLSGMWVSQVGAHLLVERRPDGSKGQVDVFRFFLFLGLTLLGMGALGGLALKVVDEEEMIEDAIEELEQSGLLEEDEFFREAAHHHGYGTMRPNDLSNSTVNFLQAEADGIKQRQAEEQARKNWLLNEETRRFLSDHTMWWLAAGFFLVTGPGEAFINNLGTVIGTLYPPNTDPSFIPTSPATHVSIVAITSTLARLFTGTVTDLLAPVTESHRRGPNSLASSLASLQEPKRFQVSRILFLIAFAILNSVGQVLLASGLIQEHAERFWIVSAFVGAGYGAVFSLVPIIVSVVWGVENFGTNWGIVATVPAGGAAVWGVIYSAVYSAAAKSGDYLAPGEEFKRQALLCHGIRCYAPTFWAMAVSVWIACGLWLWAWRGPGGWKRRGINV</sequence>
<evidence type="ECO:0000256" key="6">
    <source>
        <dbReference type="ARBA" id="ARBA00023159"/>
    </source>
</evidence>
<name>A0A8H3V1H5_VENIN</name>
<keyword evidence="5 10" id="KW-0805">Transcription regulation</keyword>
<dbReference type="GO" id="GO:0045893">
    <property type="term" value="P:positive regulation of DNA-templated transcription"/>
    <property type="evidence" value="ECO:0007669"/>
    <property type="project" value="TreeGrafter"/>
</dbReference>
<dbReference type="PANTHER" id="PTHR13224">
    <property type="entry name" value="THYROID HORMONE RECEPTOR-ASSOCIATED PROTEIN-RELATED"/>
    <property type="match status" value="1"/>
</dbReference>
<protein>
    <recommendedName>
        <fullName evidence="4 10">Mediator of RNA polymerase II transcription subunit 16</fullName>
    </recommendedName>
    <alternativeName>
        <fullName evidence="9 10">Mediator complex subunit 16</fullName>
    </alternativeName>
</protein>
<evidence type="ECO:0000256" key="1">
    <source>
        <dbReference type="ARBA" id="ARBA00004123"/>
    </source>
</evidence>
<feature type="transmembrane region" description="Helical" evidence="11">
    <location>
        <begin position="971"/>
        <end position="993"/>
    </location>
</feature>
<evidence type="ECO:0000256" key="11">
    <source>
        <dbReference type="SAM" id="Phobius"/>
    </source>
</evidence>
<evidence type="ECO:0000256" key="8">
    <source>
        <dbReference type="ARBA" id="ARBA00023242"/>
    </source>
</evidence>
<dbReference type="Proteomes" id="UP000447873">
    <property type="component" value="Unassembled WGS sequence"/>
</dbReference>
<evidence type="ECO:0000256" key="3">
    <source>
        <dbReference type="ARBA" id="ARBA00006543"/>
    </source>
</evidence>
<dbReference type="CDD" id="cd17354">
    <property type="entry name" value="MFS_Mch1p_like"/>
    <property type="match status" value="1"/>
</dbReference>
<dbReference type="GO" id="GO:0016020">
    <property type="term" value="C:membrane"/>
    <property type="evidence" value="ECO:0007669"/>
    <property type="project" value="UniProtKB-SubCell"/>
</dbReference>
<evidence type="ECO:0000256" key="7">
    <source>
        <dbReference type="ARBA" id="ARBA00023163"/>
    </source>
</evidence>
<keyword evidence="11" id="KW-0472">Membrane</keyword>
<keyword evidence="8 10" id="KW-0539">Nucleus</keyword>
<evidence type="ECO:0000256" key="10">
    <source>
        <dbReference type="RuleBase" id="RU364149"/>
    </source>
</evidence>
<keyword evidence="7 10" id="KW-0804">Transcription</keyword>
<feature type="transmembrane region" description="Helical" evidence="11">
    <location>
        <begin position="941"/>
        <end position="959"/>
    </location>
</feature>
<feature type="transmembrane region" description="Helical" evidence="11">
    <location>
        <begin position="909"/>
        <end position="929"/>
    </location>
</feature>
<dbReference type="InterPro" id="IPR011701">
    <property type="entry name" value="MFS"/>
</dbReference>
<gene>
    <name evidence="10" type="primary">MED16</name>
    <name evidence="13" type="ORF">EG328_000986</name>
</gene>
<dbReference type="InterPro" id="IPR048338">
    <property type="entry name" value="Mediator_Med16"/>
</dbReference>
<dbReference type="Gene3D" id="1.20.1250.20">
    <property type="entry name" value="MFS general substrate transporter like domains"/>
    <property type="match status" value="1"/>
</dbReference>
<keyword evidence="11" id="KW-1133">Transmembrane helix</keyword>
<feature type="transmembrane region" description="Helical" evidence="11">
    <location>
        <begin position="1284"/>
        <end position="1312"/>
    </location>
</feature>
<comment type="subcellular location">
    <subcellularLocation>
        <location evidence="2">Membrane</location>
        <topology evidence="2">Multi-pass membrane protein</topology>
    </subcellularLocation>
    <subcellularLocation>
        <location evidence="1 10">Nucleus</location>
    </subcellularLocation>
</comment>
<evidence type="ECO:0000259" key="12">
    <source>
        <dbReference type="Pfam" id="PF11635"/>
    </source>
</evidence>
<reference evidence="13 14" key="1">
    <citation type="submission" date="2018-12" db="EMBL/GenBank/DDBJ databases">
        <title>Venturia inaequalis Genome Resource.</title>
        <authorList>
            <person name="Lichtner F.J."/>
        </authorList>
    </citation>
    <scope>NUCLEOTIDE SEQUENCE [LARGE SCALE GENOMIC DNA]</scope>
    <source>
        <strain evidence="13 14">120213</strain>
    </source>
</reference>
<evidence type="ECO:0000313" key="14">
    <source>
        <dbReference type="Proteomes" id="UP000447873"/>
    </source>
</evidence>
<feature type="transmembrane region" description="Helical" evidence="11">
    <location>
        <begin position="1255"/>
        <end position="1278"/>
    </location>
</feature>
<comment type="subunit">
    <text evidence="10">Component of the Mediator complex.</text>
</comment>
<dbReference type="Pfam" id="PF07690">
    <property type="entry name" value="MFS_1"/>
    <property type="match status" value="1"/>
</dbReference>
<evidence type="ECO:0000256" key="4">
    <source>
        <dbReference type="ARBA" id="ARBA00019614"/>
    </source>
</evidence>